<dbReference type="InterPro" id="IPR052585">
    <property type="entry name" value="Lipid_raft_assoc_Zn_ADH"/>
</dbReference>
<feature type="compositionally biased region" description="Polar residues" evidence="1">
    <location>
        <begin position="8"/>
        <end position="20"/>
    </location>
</feature>
<evidence type="ECO:0000313" key="3">
    <source>
        <dbReference type="EMBL" id="AAS54863.2"/>
    </source>
</evidence>
<dbReference type="AlphaFoldDB" id="Q74Z33"/>
<dbReference type="InterPro" id="IPR011032">
    <property type="entry name" value="GroES-like_sf"/>
</dbReference>
<dbReference type="EMBL" id="AE016820">
    <property type="protein sequence ID" value="AAS54863.2"/>
    <property type="molecule type" value="Genomic_DNA"/>
</dbReference>
<dbReference type="OrthoDB" id="201656at2759"/>
<keyword evidence="4" id="KW-1185">Reference proteome</keyword>
<dbReference type="Proteomes" id="UP000000591">
    <property type="component" value="Chromosome VII"/>
</dbReference>
<dbReference type="Pfam" id="PF08240">
    <property type="entry name" value="ADH_N"/>
    <property type="match status" value="1"/>
</dbReference>
<dbReference type="InterPro" id="IPR020843">
    <property type="entry name" value="ER"/>
</dbReference>
<evidence type="ECO:0000256" key="1">
    <source>
        <dbReference type="SAM" id="MobiDB-lite"/>
    </source>
</evidence>
<feature type="region of interest" description="Disordered" evidence="1">
    <location>
        <begin position="1"/>
        <end position="21"/>
    </location>
</feature>
<dbReference type="SUPFAM" id="SSF51735">
    <property type="entry name" value="NAD(P)-binding Rossmann-fold domains"/>
    <property type="match status" value="1"/>
</dbReference>
<reference evidence="4" key="2">
    <citation type="journal article" date="2013" name="G3 (Bethesda)">
        <title>Genomes of Ashbya fungi isolated from insects reveal four mating-type loci, numerous translocations, lack of transposons, and distinct gene duplications.</title>
        <authorList>
            <person name="Dietrich F.S."/>
            <person name="Voegeli S."/>
            <person name="Kuo S."/>
            <person name="Philippsen P."/>
        </authorList>
    </citation>
    <scope>GENOME REANNOTATION</scope>
    <source>
        <strain evidence="4">ATCC 10895 / CBS 109.51 / FGSC 9923 / NRRL Y-1056</strain>
    </source>
</reference>
<reference evidence="3 4" key="1">
    <citation type="journal article" date="2004" name="Science">
        <title>The Ashbya gossypii genome as a tool for mapping the ancient Saccharomyces cerevisiae genome.</title>
        <authorList>
            <person name="Dietrich F.S."/>
            <person name="Voegeli S."/>
            <person name="Brachat S."/>
            <person name="Lerch A."/>
            <person name="Gates K."/>
            <person name="Steiner S."/>
            <person name="Mohr C."/>
            <person name="Pohlmann R."/>
            <person name="Luedi P."/>
            <person name="Choi S."/>
            <person name="Wing R.A."/>
            <person name="Flavier A."/>
            <person name="Gaffney T.D."/>
            <person name="Philippsen P."/>
        </authorList>
    </citation>
    <scope>NUCLEOTIDE SEQUENCE [LARGE SCALE GENOMIC DNA]</scope>
    <source>
        <strain evidence="4">ATCC 10895 / CBS 109.51 / FGSC 9923 / NRRL Y-1056</strain>
    </source>
</reference>
<dbReference type="FunCoup" id="Q74Z33">
    <property type="interactions" value="94"/>
</dbReference>
<accession>Q74Z33</accession>
<evidence type="ECO:0000313" key="4">
    <source>
        <dbReference type="Proteomes" id="UP000000591"/>
    </source>
</evidence>
<dbReference type="KEGG" id="ago:AGOS_AGR373C"/>
<organism evidence="3 4">
    <name type="scientific">Eremothecium gossypii (strain ATCC 10895 / CBS 109.51 / FGSC 9923 / NRRL Y-1056)</name>
    <name type="common">Yeast</name>
    <name type="synonym">Ashbya gossypii</name>
    <dbReference type="NCBI Taxonomy" id="284811"/>
    <lineage>
        <taxon>Eukaryota</taxon>
        <taxon>Fungi</taxon>
        <taxon>Dikarya</taxon>
        <taxon>Ascomycota</taxon>
        <taxon>Saccharomycotina</taxon>
        <taxon>Saccharomycetes</taxon>
        <taxon>Saccharomycetales</taxon>
        <taxon>Saccharomycetaceae</taxon>
        <taxon>Eremothecium</taxon>
    </lineage>
</organism>
<dbReference type="SUPFAM" id="SSF50129">
    <property type="entry name" value="GroES-like"/>
    <property type="match status" value="1"/>
</dbReference>
<dbReference type="STRING" id="284811.Q74Z33"/>
<name>Q74Z33_EREGS</name>
<dbReference type="GO" id="GO:0016491">
    <property type="term" value="F:oxidoreductase activity"/>
    <property type="evidence" value="ECO:0007669"/>
    <property type="project" value="InterPro"/>
</dbReference>
<dbReference type="PANTHER" id="PTHR43482">
    <property type="entry name" value="PROTEIN AST1-RELATED"/>
    <property type="match status" value="1"/>
</dbReference>
<dbReference type="eggNOG" id="KOG1198">
    <property type="taxonomic scope" value="Eukaryota"/>
</dbReference>
<protein>
    <submittedName>
        <fullName evidence="3">AGR373Cp</fullName>
    </submittedName>
</protein>
<dbReference type="InterPro" id="IPR013154">
    <property type="entry name" value="ADH-like_N"/>
</dbReference>
<dbReference type="CDD" id="cd08247">
    <property type="entry name" value="AST1_like"/>
    <property type="match status" value="1"/>
</dbReference>
<evidence type="ECO:0000259" key="2">
    <source>
        <dbReference type="SMART" id="SM00829"/>
    </source>
</evidence>
<dbReference type="RefSeq" id="NP_987039.2">
    <property type="nucleotide sequence ID" value="NM_212101.2"/>
</dbReference>
<dbReference type="Gene3D" id="3.40.50.720">
    <property type="entry name" value="NAD(P)-binding Rossmann-like Domain"/>
    <property type="match status" value="1"/>
</dbReference>
<dbReference type="HOGENOM" id="CLU_026673_4_0_1"/>
<proteinExistence type="predicted"/>
<dbReference type="InParanoid" id="Q74Z33"/>
<dbReference type="PANTHER" id="PTHR43482:SF1">
    <property type="entry name" value="PROTEIN AST1-RELATED"/>
    <property type="match status" value="1"/>
</dbReference>
<dbReference type="GeneID" id="4623342"/>
<dbReference type="Pfam" id="PF13602">
    <property type="entry name" value="ADH_zinc_N_2"/>
    <property type="match status" value="1"/>
</dbReference>
<dbReference type="OMA" id="NYVGLNP"/>
<dbReference type="SMART" id="SM00829">
    <property type="entry name" value="PKS_ER"/>
    <property type="match status" value="1"/>
</dbReference>
<dbReference type="Gene3D" id="3.90.180.10">
    <property type="entry name" value="Medium-chain alcohol dehydrogenases, catalytic domain"/>
    <property type="match status" value="1"/>
</dbReference>
<gene>
    <name evidence="3" type="ORF">AGOS_AGR373C</name>
</gene>
<feature type="domain" description="Enoyl reductase (ER)" evidence="2">
    <location>
        <begin position="60"/>
        <end position="425"/>
    </location>
</feature>
<dbReference type="InterPro" id="IPR036291">
    <property type="entry name" value="NAD(P)-bd_dom_sf"/>
</dbReference>
<sequence>MAEEHFSRTSSHLRQLSARASMSRDMEKSGWTLEETRRAVDPPRMINHIPVKALKFYSRQKPPQFDYDTPILLPIRPSKLVVQVSYVGLNPVDIKIMNGYAKHLSGKIGLGREYSGVISEVSDDLRDLWRVGEEVMGTFWHPNLGKGTCETSILVDPTIDVIIRKPTALDMKQAGGTLYCLGASYTLLSSLQERGLLNSKSNVLINGGTTSMGLFTIQLLKYHYGIKNKLVVVCSTKGARYLRVHFPDLLGDLVFVDYCSLSGDSVATQLKYLLSDGDADDYYAKSGALQAVQFDQGPFTVVLDYIGGYELIANSDSIVAPRGIYVSTVGDAIANYKTDVYKYWEASGSKARGLIGKVLWSFQYERFFFDPNAKYLAKTDWATECYDLLAARVVRTLVDSYYPWKDIRKALGYLSRGHAHGKVILEVEKF</sequence>